<dbReference type="AlphaFoldDB" id="A0AAN6PXJ6"/>
<name>A0AAN6PXJ6_9PEZI</name>
<reference evidence="2" key="1">
    <citation type="journal article" date="2023" name="Mol. Phylogenet. Evol.">
        <title>Genome-scale phylogeny and comparative genomics of the fungal order Sordariales.</title>
        <authorList>
            <person name="Hensen N."/>
            <person name="Bonometti L."/>
            <person name="Westerberg I."/>
            <person name="Brannstrom I.O."/>
            <person name="Guillou S."/>
            <person name="Cros-Aarteil S."/>
            <person name="Calhoun S."/>
            <person name="Haridas S."/>
            <person name="Kuo A."/>
            <person name="Mondo S."/>
            <person name="Pangilinan J."/>
            <person name="Riley R."/>
            <person name="LaButti K."/>
            <person name="Andreopoulos B."/>
            <person name="Lipzen A."/>
            <person name="Chen C."/>
            <person name="Yan M."/>
            <person name="Daum C."/>
            <person name="Ng V."/>
            <person name="Clum A."/>
            <person name="Steindorff A."/>
            <person name="Ohm R.A."/>
            <person name="Martin F."/>
            <person name="Silar P."/>
            <person name="Natvig D.O."/>
            <person name="Lalanne C."/>
            <person name="Gautier V."/>
            <person name="Ament-Velasquez S.L."/>
            <person name="Kruys A."/>
            <person name="Hutchinson M.I."/>
            <person name="Powell A.J."/>
            <person name="Barry K."/>
            <person name="Miller A.N."/>
            <person name="Grigoriev I.V."/>
            <person name="Debuchy R."/>
            <person name="Gladieux P."/>
            <person name="Hiltunen Thoren M."/>
            <person name="Johannesson H."/>
        </authorList>
    </citation>
    <scope>NUCLEOTIDE SEQUENCE</scope>
    <source>
        <strain evidence="2">CBS 757.83</strain>
    </source>
</reference>
<feature type="compositionally biased region" description="Low complexity" evidence="1">
    <location>
        <begin position="249"/>
        <end position="260"/>
    </location>
</feature>
<evidence type="ECO:0000313" key="3">
    <source>
        <dbReference type="Proteomes" id="UP001305647"/>
    </source>
</evidence>
<evidence type="ECO:0000256" key="1">
    <source>
        <dbReference type="SAM" id="MobiDB-lite"/>
    </source>
</evidence>
<gene>
    <name evidence="2" type="ORF">N658DRAFT_155465</name>
</gene>
<dbReference type="EMBL" id="MU863646">
    <property type="protein sequence ID" value="KAK4099812.1"/>
    <property type="molecule type" value="Genomic_DNA"/>
</dbReference>
<organism evidence="2 3">
    <name type="scientific">Parathielavia hyrcaniae</name>
    <dbReference type="NCBI Taxonomy" id="113614"/>
    <lineage>
        <taxon>Eukaryota</taxon>
        <taxon>Fungi</taxon>
        <taxon>Dikarya</taxon>
        <taxon>Ascomycota</taxon>
        <taxon>Pezizomycotina</taxon>
        <taxon>Sordariomycetes</taxon>
        <taxon>Sordariomycetidae</taxon>
        <taxon>Sordariales</taxon>
        <taxon>Chaetomiaceae</taxon>
        <taxon>Parathielavia</taxon>
    </lineage>
</organism>
<dbReference type="Proteomes" id="UP001305647">
    <property type="component" value="Unassembled WGS sequence"/>
</dbReference>
<comment type="caution">
    <text evidence="2">The sequence shown here is derived from an EMBL/GenBank/DDBJ whole genome shotgun (WGS) entry which is preliminary data.</text>
</comment>
<evidence type="ECO:0000313" key="2">
    <source>
        <dbReference type="EMBL" id="KAK4099812.1"/>
    </source>
</evidence>
<proteinExistence type="predicted"/>
<accession>A0AAN6PXJ6</accession>
<keyword evidence="3" id="KW-1185">Reference proteome</keyword>
<reference evidence="2" key="2">
    <citation type="submission" date="2023-05" db="EMBL/GenBank/DDBJ databases">
        <authorList>
            <consortium name="Lawrence Berkeley National Laboratory"/>
            <person name="Steindorff A."/>
            <person name="Hensen N."/>
            <person name="Bonometti L."/>
            <person name="Westerberg I."/>
            <person name="Brannstrom I.O."/>
            <person name="Guillou S."/>
            <person name="Cros-Aarteil S."/>
            <person name="Calhoun S."/>
            <person name="Haridas S."/>
            <person name="Kuo A."/>
            <person name="Mondo S."/>
            <person name="Pangilinan J."/>
            <person name="Riley R."/>
            <person name="Labutti K."/>
            <person name="Andreopoulos B."/>
            <person name="Lipzen A."/>
            <person name="Chen C."/>
            <person name="Yanf M."/>
            <person name="Daum C."/>
            <person name="Ng V."/>
            <person name="Clum A."/>
            <person name="Ohm R."/>
            <person name="Martin F."/>
            <person name="Silar P."/>
            <person name="Natvig D."/>
            <person name="Lalanne C."/>
            <person name="Gautier V."/>
            <person name="Ament-Velasquez S.L."/>
            <person name="Kruys A."/>
            <person name="Hutchinson M.I."/>
            <person name="Powell A.J."/>
            <person name="Barry K."/>
            <person name="Miller A.N."/>
            <person name="Grigoriev I.V."/>
            <person name="Debuchy R."/>
            <person name="Gladieux P."/>
            <person name="Thoren M.H."/>
            <person name="Johannesson H."/>
        </authorList>
    </citation>
    <scope>NUCLEOTIDE SEQUENCE</scope>
    <source>
        <strain evidence="2">CBS 757.83</strain>
    </source>
</reference>
<evidence type="ECO:0008006" key="4">
    <source>
        <dbReference type="Google" id="ProtNLM"/>
    </source>
</evidence>
<feature type="region of interest" description="Disordered" evidence="1">
    <location>
        <begin position="168"/>
        <end position="283"/>
    </location>
</feature>
<feature type="region of interest" description="Disordered" evidence="1">
    <location>
        <begin position="69"/>
        <end position="105"/>
    </location>
</feature>
<protein>
    <recommendedName>
        <fullName evidence="4">Mucin</fullName>
    </recommendedName>
</protein>
<feature type="compositionally biased region" description="Basic and acidic residues" evidence="1">
    <location>
        <begin position="348"/>
        <end position="358"/>
    </location>
</feature>
<feature type="region of interest" description="Disordered" evidence="1">
    <location>
        <begin position="309"/>
        <end position="362"/>
    </location>
</feature>
<feature type="compositionally biased region" description="Polar residues" evidence="1">
    <location>
        <begin position="73"/>
        <end position="104"/>
    </location>
</feature>
<feature type="compositionally biased region" description="Low complexity" evidence="1">
    <location>
        <begin position="208"/>
        <end position="220"/>
    </location>
</feature>
<sequence length="379" mass="42168">MDIDSQHTNGFGTHLDQSFFDSFRWLEEEENLDLRLFLDDYHAHLREGAPPTKQRPSFRRRMSITKMPFGRRSSVSSGQPGTREATTTWAPSIRSSAGSISNGFTHARRKSRALSLISPNSRQAPHPSVTAFDPAAAHYQDPEARQKLRVYLASPQKFDEAVEFGFPSADSEASGRTHQPRHKPADGPADMRTFWADDDDDYRGLDILSLSSDQPSSPDLDSPKTPEPIEQQQQHRGGPRGPRPRHARLASAGAAAVNGGRDAGGSRTSEGGAGASSREMTLRMTLTRPDLRAHEDEIYGWRQRPAVVPHHQQHSRRPTAMVSSSLGPPVPPPESSRGPSLGNWSHKSSMEKFPDMEHWNGPTAERGVMRRIWNRVRRG</sequence>